<sequence>MRYSHIARSLQRYSDVPFVFLAILPGVNGSNVVLGPHDAAALQHSRGHEGSSQASPVADNDDGIAQGQQPLDVPADVSALSVAPLVTTTKLALTTSAETIPSATSQEAFTISSSAAMSTTISSLLSSATASPSSNSLFSPNSPTASTQTSSATTSATTSAPTSAPTTPITISAKSPHGVSFYAGLALAGIAALAVILTLFMWWFRIRRRTRRRPWETHWWRRPDDDSGEPSTAETQRNWWQPLDEPSAGEPVLGNTMFDPPTPEDPFRDPVMASHAGAVDTANPARHDSPCPALKVIPVEFQVSDATVPDITQDLGTLGLTNAVTGDILTSGDETSRPTTALSANTDVGTLRDEDGKPRYLSLDGGGLTVPWTPMHHPAGSKWKTRLAAARPSNTADEPKETWTDSLKTNFTNAFAALTFNAPTHPPLPAPPPTPYGAGVGPILPLYGQGTADTAPPKESSVGSQLKDDPPAVGSTAHARTRMLPLPPGRPDSDDAGQNAQLGRPPPLAPESSVSLSSDSQEHGQPSLPPPPLPSPYHRVTWRAAVRRPISGRRPPRPRGTRSKPKRPSTTHRHTSSAASDVSVGSDMTRSSSVATRWGNLNAKEEAARRALRERRKKAGTLYTTQRTLVMC</sequence>
<evidence type="ECO:0000313" key="1">
    <source>
        <dbReference type="EMBL" id="KAI0041663.1"/>
    </source>
</evidence>
<evidence type="ECO:0000313" key="2">
    <source>
        <dbReference type="Proteomes" id="UP000814033"/>
    </source>
</evidence>
<gene>
    <name evidence="1" type="ORF">FA95DRAFT_671979</name>
</gene>
<dbReference type="Proteomes" id="UP000814033">
    <property type="component" value="Unassembled WGS sequence"/>
</dbReference>
<reference evidence="1" key="1">
    <citation type="submission" date="2021-02" db="EMBL/GenBank/DDBJ databases">
        <authorList>
            <consortium name="DOE Joint Genome Institute"/>
            <person name="Ahrendt S."/>
            <person name="Looney B.P."/>
            <person name="Miyauchi S."/>
            <person name="Morin E."/>
            <person name="Drula E."/>
            <person name="Courty P.E."/>
            <person name="Chicoki N."/>
            <person name="Fauchery L."/>
            <person name="Kohler A."/>
            <person name="Kuo A."/>
            <person name="Labutti K."/>
            <person name="Pangilinan J."/>
            <person name="Lipzen A."/>
            <person name="Riley R."/>
            <person name="Andreopoulos W."/>
            <person name="He G."/>
            <person name="Johnson J."/>
            <person name="Barry K.W."/>
            <person name="Grigoriev I.V."/>
            <person name="Nagy L."/>
            <person name="Hibbett D."/>
            <person name="Henrissat B."/>
            <person name="Matheny P.B."/>
            <person name="Labbe J."/>
            <person name="Martin F."/>
        </authorList>
    </citation>
    <scope>NUCLEOTIDE SEQUENCE</scope>
    <source>
        <strain evidence="1">FP105234-sp</strain>
    </source>
</reference>
<dbReference type="EMBL" id="MU276109">
    <property type="protein sequence ID" value="KAI0041663.1"/>
    <property type="molecule type" value="Genomic_DNA"/>
</dbReference>
<organism evidence="1 2">
    <name type="scientific">Auriscalpium vulgare</name>
    <dbReference type="NCBI Taxonomy" id="40419"/>
    <lineage>
        <taxon>Eukaryota</taxon>
        <taxon>Fungi</taxon>
        <taxon>Dikarya</taxon>
        <taxon>Basidiomycota</taxon>
        <taxon>Agaricomycotina</taxon>
        <taxon>Agaricomycetes</taxon>
        <taxon>Russulales</taxon>
        <taxon>Auriscalpiaceae</taxon>
        <taxon>Auriscalpium</taxon>
    </lineage>
</organism>
<keyword evidence="2" id="KW-1185">Reference proteome</keyword>
<comment type="caution">
    <text evidence="1">The sequence shown here is derived from an EMBL/GenBank/DDBJ whole genome shotgun (WGS) entry which is preliminary data.</text>
</comment>
<accession>A0ACB8RDI4</accession>
<name>A0ACB8RDI4_9AGAM</name>
<reference evidence="1" key="2">
    <citation type="journal article" date="2022" name="New Phytol.">
        <title>Evolutionary transition to the ectomycorrhizal habit in the genomes of a hyperdiverse lineage of mushroom-forming fungi.</title>
        <authorList>
            <person name="Looney B."/>
            <person name="Miyauchi S."/>
            <person name="Morin E."/>
            <person name="Drula E."/>
            <person name="Courty P.E."/>
            <person name="Kohler A."/>
            <person name="Kuo A."/>
            <person name="LaButti K."/>
            <person name="Pangilinan J."/>
            <person name="Lipzen A."/>
            <person name="Riley R."/>
            <person name="Andreopoulos W."/>
            <person name="He G."/>
            <person name="Johnson J."/>
            <person name="Nolan M."/>
            <person name="Tritt A."/>
            <person name="Barry K.W."/>
            <person name="Grigoriev I.V."/>
            <person name="Nagy L.G."/>
            <person name="Hibbett D."/>
            <person name="Henrissat B."/>
            <person name="Matheny P.B."/>
            <person name="Labbe J."/>
            <person name="Martin F.M."/>
        </authorList>
    </citation>
    <scope>NUCLEOTIDE SEQUENCE</scope>
    <source>
        <strain evidence="1">FP105234-sp</strain>
    </source>
</reference>
<protein>
    <submittedName>
        <fullName evidence="1">Uncharacterized protein</fullName>
    </submittedName>
</protein>
<proteinExistence type="predicted"/>